<dbReference type="SUPFAM" id="SSF102198">
    <property type="entry name" value="Putative cyclase"/>
    <property type="match status" value="1"/>
</dbReference>
<accession>A0ABR9R1V0</accession>
<sequence>MAEYHLWDVLDELRSPNYAWVDLTHSLDNNSPVWSGIPAGSVELAKTVYDWGNEMLDCLIQTFKFPGQFGTHIDFPGHFVRDAALSEKYGVHSMLYPLCVIDITGKVKADPHYAVTIQDILDYETRYGRIPAGAFVALRTDWARRWPDMGNLSGTDENGADNFPGWSVDALRFLYEERDIAMNGHETLDTDASQLAAAAGDLAAERYVLSAGHLQVELLANLDKVAPAGAVAVVSWANIDGATGLPCRVFAITPRV</sequence>
<dbReference type="Gene3D" id="3.50.30.50">
    <property type="entry name" value="Putative cyclase"/>
    <property type="match status" value="1"/>
</dbReference>
<organism evidence="1 2">
    <name type="scientific">Gemmiger gallinarum</name>
    <dbReference type="NCBI Taxonomy" id="2779354"/>
    <lineage>
        <taxon>Bacteria</taxon>
        <taxon>Bacillati</taxon>
        <taxon>Bacillota</taxon>
        <taxon>Clostridia</taxon>
        <taxon>Eubacteriales</taxon>
        <taxon>Gemmiger</taxon>
    </lineage>
</organism>
<evidence type="ECO:0000313" key="2">
    <source>
        <dbReference type="Proteomes" id="UP000768567"/>
    </source>
</evidence>
<reference evidence="1 2" key="1">
    <citation type="submission" date="2020-10" db="EMBL/GenBank/DDBJ databases">
        <title>ChiBAC.</title>
        <authorList>
            <person name="Zenner C."/>
            <person name="Hitch T.C.A."/>
            <person name="Clavel T."/>
        </authorList>
    </citation>
    <scope>NUCLEOTIDE SEQUENCE [LARGE SCALE GENOMIC DNA]</scope>
    <source>
        <strain evidence="1 2">DSM 109015</strain>
    </source>
</reference>
<comment type="caution">
    <text evidence="1">The sequence shown here is derived from an EMBL/GenBank/DDBJ whole genome shotgun (WGS) entry which is preliminary data.</text>
</comment>
<keyword evidence="2" id="KW-1185">Reference proteome</keyword>
<name>A0ABR9R1V0_9FIRM</name>
<dbReference type="EMBL" id="JADCKC010000001">
    <property type="protein sequence ID" value="MBE5037078.1"/>
    <property type="molecule type" value="Genomic_DNA"/>
</dbReference>
<dbReference type="PANTHER" id="PTHR31118">
    <property type="entry name" value="CYCLASE-LIKE PROTEIN 2"/>
    <property type="match status" value="1"/>
</dbReference>
<dbReference type="InterPro" id="IPR037175">
    <property type="entry name" value="KFase_sf"/>
</dbReference>
<evidence type="ECO:0000313" key="1">
    <source>
        <dbReference type="EMBL" id="MBE5037078.1"/>
    </source>
</evidence>
<gene>
    <name evidence="1" type="ORF">INF35_04670</name>
</gene>
<dbReference type="Pfam" id="PF04199">
    <property type="entry name" value="Cyclase"/>
    <property type="match status" value="1"/>
</dbReference>
<protein>
    <submittedName>
        <fullName evidence="1">Cyclase family protein</fullName>
    </submittedName>
</protein>
<dbReference type="Proteomes" id="UP000768567">
    <property type="component" value="Unassembled WGS sequence"/>
</dbReference>
<dbReference type="PANTHER" id="PTHR31118:SF12">
    <property type="entry name" value="CYCLASE-LIKE PROTEIN 2"/>
    <property type="match status" value="1"/>
</dbReference>
<proteinExistence type="predicted"/>
<dbReference type="InterPro" id="IPR007325">
    <property type="entry name" value="KFase/CYL"/>
</dbReference>
<dbReference type="RefSeq" id="WP_193500337.1">
    <property type="nucleotide sequence ID" value="NZ_JADCKC010000001.1"/>
</dbReference>